<proteinExistence type="predicted"/>
<protein>
    <submittedName>
        <fullName evidence="2">IS66 family transposase</fullName>
    </submittedName>
</protein>
<feature type="domain" description="Transposase IS66 central" evidence="1">
    <location>
        <begin position="31"/>
        <end position="151"/>
    </location>
</feature>
<sequence>MAVRFIVYLKTNRLPDFSLRDAGLGTCKRPLAEIVKSLKLKHNTSIGTVAYEALVQLQNIYHTENSLKKLPPSRRKAQRKALARSLVDNYFKWARKSLLRVPPSSAIADGIKYSFNQEKYLGSFLTAQEATLNNNLAEQVIRPCCVRMKNWS</sequence>
<dbReference type="EMBL" id="JANFXK010000001">
    <property type="protein sequence ID" value="MCQ4635281.1"/>
    <property type="molecule type" value="Genomic_DNA"/>
</dbReference>
<dbReference type="InterPro" id="IPR052344">
    <property type="entry name" value="Transposase-related"/>
</dbReference>
<dbReference type="PANTHER" id="PTHR33678">
    <property type="entry name" value="BLL1576 PROTEIN"/>
    <property type="match status" value="1"/>
</dbReference>
<reference evidence="2 3" key="1">
    <citation type="submission" date="2022-06" db="EMBL/GenBank/DDBJ databases">
        <title>Isolation of gut microbiota from human fecal samples.</title>
        <authorList>
            <person name="Pamer E.G."/>
            <person name="Barat B."/>
            <person name="Waligurski E."/>
            <person name="Medina S."/>
            <person name="Paddock L."/>
            <person name="Mostad J."/>
        </authorList>
    </citation>
    <scope>NUCLEOTIDE SEQUENCE [LARGE SCALE GENOMIC DNA]</scope>
    <source>
        <strain evidence="2 3">SL.3.17</strain>
    </source>
</reference>
<gene>
    <name evidence="2" type="ORF">NE619_00860</name>
</gene>
<organism evidence="2 3">
    <name type="scientific">Anaerovorax odorimutans</name>
    <dbReference type="NCBI Taxonomy" id="109327"/>
    <lineage>
        <taxon>Bacteria</taxon>
        <taxon>Bacillati</taxon>
        <taxon>Bacillota</taxon>
        <taxon>Clostridia</taxon>
        <taxon>Peptostreptococcales</taxon>
        <taxon>Anaerovoracaceae</taxon>
        <taxon>Anaerovorax</taxon>
    </lineage>
</organism>
<keyword evidence="3" id="KW-1185">Reference proteome</keyword>
<evidence type="ECO:0000313" key="2">
    <source>
        <dbReference type="EMBL" id="MCQ4635281.1"/>
    </source>
</evidence>
<dbReference type="InterPro" id="IPR004291">
    <property type="entry name" value="Transposase_IS66_central"/>
</dbReference>
<evidence type="ECO:0000259" key="1">
    <source>
        <dbReference type="Pfam" id="PF03050"/>
    </source>
</evidence>
<dbReference type="Proteomes" id="UP001524502">
    <property type="component" value="Unassembled WGS sequence"/>
</dbReference>
<comment type="caution">
    <text evidence="2">The sequence shown here is derived from an EMBL/GenBank/DDBJ whole genome shotgun (WGS) entry which is preliminary data.</text>
</comment>
<evidence type="ECO:0000313" key="3">
    <source>
        <dbReference type="Proteomes" id="UP001524502"/>
    </source>
</evidence>
<accession>A0ABT1RJC8</accession>
<name>A0ABT1RJC8_9FIRM</name>
<dbReference type="Pfam" id="PF03050">
    <property type="entry name" value="DDE_Tnp_IS66"/>
    <property type="match status" value="1"/>
</dbReference>